<keyword evidence="1" id="KW-1188">Viral release from host cell</keyword>
<dbReference type="Proteomes" id="UP000321306">
    <property type="component" value="Unassembled WGS sequence"/>
</dbReference>
<proteinExistence type="predicted"/>
<evidence type="ECO:0000256" key="1">
    <source>
        <dbReference type="ARBA" id="ARBA00022612"/>
    </source>
</evidence>
<evidence type="ECO:0000259" key="2">
    <source>
        <dbReference type="Pfam" id="PF17289"/>
    </source>
</evidence>
<name>A0A511N491_DEIC1</name>
<dbReference type="RefSeq" id="WP_146885270.1">
    <property type="nucleotide sequence ID" value="NZ_BJXB01000012.1"/>
</dbReference>
<evidence type="ECO:0000313" key="4">
    <source>
        <dbReference type="Proteomes" id="UP000321306"/>
    </source>
</evidence>
<dbReference type="Gene3D" id="3.40.50.300">
    <property type="entry name" value="P-loop containing nucleotide triphosphate hydrolases"/>
    <property type="match status" value="1"/>
</dbReference>
<dbReference type="AlphaFoldDB" id="A0A511N491"/>
<dbReference type="OrthoDB" id="150957at2"/>
<dbReference type="NCBIfam" id="TIGR01630">
    <property type="entry name" value="psiM2_ORF9"/>
    <property type="match status" value="1"/>
</dbReference>
<dbReference type="EMBL" id="BJXB01000012">
    <property type="protein sequence ID" value="GEM47201.1"/>
    <property type="molecule type" value="Genomic_DNA"/>
</dbReference>
<gene>
    <name evidence="3" type="ORF">DC3_28360</name>
</gene>
<dbReference type="InterPro" id="IPR027417">
    <property type="entry name" value="P-loop_NTPase"/>
</dbReference>
<protein>
    <submittedName>
        <fullName evidence="3">Terminase</fullName>
    </submittedName>
</protein>
<dbReference type="InterPro" id="IPR006517">
    <property type="entry name" value="Phage_terminase_lsu-like_C"/>
</dbReference>
<dbReference type="Pfam" id="PF17289">
    <property type="entry name" value="Terminase_6C"/>
    <property type="match status" value="1"/>
</dbReference>
<keyword evidence="4" id="KW-1185">Reference proteome</keyword>
<accession>A0A511N491</accession>
<dbReference type="Pfam" id="PF03237">
    <property type="entry name" value="Terminase_6N"/>
    <property type="match status" value="1"/>
</dbReference>
<organism evidence="3 4">
    <name type="scientific">Deinococcus cellulosilyticus (strain DSM 18568 / NBRC 106333 / KACC 11606 / 5516J-15)</name>
    <dbReference type="NCBI Taxonomy" id="1223518"/>
    <lineage>
        <taxon>Bacteria</taxon>
        <taxon>Thermotogati</taxon>
        <taxon>Deinococcota</taxon>
        <taxon>Deinococci</taxon>
        <taxon>Deinococcales</taxon>
        <taxon>Deinococcaceae</taxon>
        <taxon>Deinococcus</taxon>
    </lineage>
</organism>
<dbReference type="InterPro" id="IPR035421">
    <property type="entry name" value="Terminase_6C"/>
</dbReference>
<sequence>MPVEIRPQPGPQTLFFQSAADIVIYGGAAGGGKSWALLAEPLRHIHNPHFGATLFRRLDADVYSEGGLWDEAMKIYPMFGGVPNGDGYFKFPSGATVSFGHLQHENTKYRYQGAQIPLIELDELTHFTRDQFWYMLSRNRSTCGVRPYVRASTNPDADSWVAEFIHWWIDEEGFAIPDRSGVVRYLLKDGDHMNWGSTPEEVLSRVPDSDPEDVLSVTFISAKLEDNKILMEKDPKYRGRLKAQSFVERARLLGGNWKVRFTAGNVFRRDWFTIISPAQVPKGLRMIRYWDLAATEKKAGNDPDWTTGTLMGVDEHGIYYVLDVVRLRGTPLEVETAIIETAHDDGKRVEIHITQEPGSSGKFVLSHFTRHPELKGYIVKGDRETGSKLERAKPFSAQCEAGNVKVLRGLWNEAWLNELQGFPDGTHDDMVDSASGAFRKLPRAGRIKTKGEAA</sequence>
<reference evidence="3 4" key="1">
    <citation type="submission" date="2019-07" db="EMBL/GenBank/DDBJ databases">
        <title>Whole genome shotgun sequence of Deinococcus cellulosilyticus NBRC 106333.</title>
        <authorList>
            <person name="Hosoyama A."/>
            <person name="Uohara A."/>
            <person name="Ohji S."/>
            <person name="Ichikawa N."/>
        </authorList>
    </citation>
    <scope>NUCLEOTIDE SEQUENCE [LARGE SCALE GENOMIC DNA]</scope>
    <source>
        <strain evidence="3 4">NBRC 106333</strain>
    </source>
</reference>
<comment type="caution">
    <text evidence="3">The sequence shown here is derived from an EMBL/GenBank/DDBJ whole genome shotgun (WGS) entry which is preliminary data.</text>
</comment>
<feature type="domain" description="Terminase large subunit gp17-like C-terminal" evidence="2">
    <location>
        <begin position="289"/>
        <end position="438"/>
    </location>
</feature>
<evidence type="ECO:0000313" key="3">
    <source>
        <dbReference type="EMBL" id="GEM47201.1"/>
    </source>
</evidence>